<evidence type="ECO:0000313" key="2">
    <source>
        <dbReference type="EMBL" id="KAF0530555.1"/>
    </source>
</evidence>
<dbReference type="EMBL" id="WTPW01000248">
    <property type="protein sequence ID" value="KAF0530555.1"/>
    <property type="molecule type" value="Genomic_DNA"/>
</dbReference>
<feature type="region of interest" description="Disordered" evidence="1">
    <location>
        <begin position="231"/>
        <end position="274"/>
    </location>
</feature>
<dbReference type="Proteomes" id="UP000439903">
    <property type="component" value="Unassembled WGS sequence"/>
</dbReference>
<protein>
    <submittedName>
        <fullName evidence="2">Uncharacterized protein</fullName>
    </submittedName>
</protein>
<proteinExistence type="predicted"/>
<dbReference type="AlphaFoldDB" id="A0A8H4EPV9"/>
<feature type="compositionally biased region" description="Basic residues" evidence="1">
    <location>
        <begin position="265"/>
        <end position="274"/>
    </location>
</feature>
<evidence type="ECO:0000313" key="3">
    <source>
        <dbReference type="Proteomes" id="UP000439903"/>
    </source>
</evidence>
<comment type="caution">
    <text evidence="2">The sequence shown here is derived from an EMBL/GenBank/DDBJ whole genome shotgun (WGS) entry which is preliminary data.</text>
</comment>
<evidence type="ECO:0000256" key="1">
    <source>
        <dbReference type="SAM" id="MobiDB-lite"/>
    </source>
</evidence>
<sequence>MLHIDEQIDRASTFVQYKNWIHSTTGHTLIHASSEFSPDIDKWITAYLTPTSLSMQWQEIAQAIWYTSKLINNFLDLELQQSDLTGQLDITEQSDSIESLNSFIEVSVDAPAILAKELISSSEIKSVLEIWEQLESELQTRQQPFIIGVNNNNADRTNPKQSFPHASFCLPSVSFSEVHRKVNYRKTYVMINGLSKKAIQTRPDVGTNAIQELEDFMNGFITKYAPKKKDKLIQKRQHEDENDTTSDCSSSDKEDFVIVENPVVRSKRGAPKKK</sequence>
<reference evidence="2 3" key="1">
    <citation type="journal article" date="2019" name="Environ. Microbiol.">
        <title>At the nexus of three kingdoms: the genome of the mycorrhizal fungus Gigaspora margarita provides insights into plant, endobacterial and fungal interactions.</title>
        <authorList>
            <person name="Venice F."/>
            <person name="Ghignone S."/>
            <person name="Salvioli di Fossalunga A."/>
            <person name="Amselem J."/>
            <person name="Novero M."/>
            <person name="Xianan X."/>
            <person name="Sedzielewska Toro K."/>
            <person name="Morin E."/>
            <person name="Lipzen A."/>
            <person name="Grigoriev I.V."/>
            <person name="Henrissat B."/>
            <person name="Martin F.M."/>
            <person name="Bonfante P."/>
        </authorList>
    </citation>
    <scope>NUCLEOTIDE SEQUENCE [LARGE SCALE GENOMIC DNA]</scope>
    <source>
        <strain evidence="2 3">BEG34</strain>
    </source>
</reference>
<keyword evidence="3" id="KW-1185">Reference proteome</keyword>
<accession>A0A8H4EPV9</accession>
<organism evidence="2 3">
    <name type="scientific">Gigaspora margarita</name>
    <dbReference type="NCBI Taxonomy" id="4874"/>
    <lineage>
        <taxon>Eukaryota</taxon>
        <taxon>Fungi</taxon>
        <taxon>Fungi incertae sedis</taxon>
        <taxon>Mucoromycota</taxon>
        <taxon>Glomeromycotina</taxon>
        <taxon>Glomeromycetes</taxon>
        <taxon>Diversisporales</taxon>
        <taxon>Gigasporaceae</taxon>
        <taxon>Gigaspora</taxon>
    </lineage>
</organism>
<name>A0A8H4EPV9_GIGMA</name>
<dbReference type="OrthoDB" id="2365809at2759"/>
<gene>
    <name evidence="2" type="ORF">F8M41_012114</name>
</gene>